<keyword evidence="5 6" id="KW-0472">Membrane</keyword>
<feature type="transmembrane region" description="Helical" evidence="6">
    <location>
        <begin position="80"/>
        <end position="99"/>
    </location>
</feature>
<reference evidence="7" key="1">
    <citation type="journal article" date="2002" name="J. Bacteriol.">
        <title>Genome sequence and analysis of the oral bacterium Fusobacterium nucleatum strain ATCC 25586.</title>
        <authorList>
            <person name="Kapatral V."/>
            <person name="Anderson I."/>
            <person name="Ivanova N."/>
            <person name="Reznik G."/>
            <person name="Los T."/>
            <person name="Lykidis A."/>
            <person name="Bhattacharyya A."/>
            <person name="Bartman A."/>
            <person name="Gardner W."/>
            <person name="Grechkin G."/>
            <person name="Zhu L."/>
            <person name="Vasieva O."/>
            <person name="Chu L."/>
            <person name="Kogan Y."/>
            <person name="Chaga O."/>
            <person name="Goltsman E."/>
            <person name="Bernal A."/>
            <person name="Larsen N."/>
            <person name="D'Souza M."/>
            <person name="Walunas T."/>
            <person name="Pusch G."/>
            <person name="Haselkorn R."/>
            <person name="Fonstein M."/>
            <person name="Kyrpides N."/>
            <person name="Overbeek R."/>
        </authorList>
    </citation>
    <scope>NUCLEOTIDE SEQUENCE [LARGE SCALE GENOMIC DNA]</scope>
    <source>
        <strain evidence="7">ATCC 25586</strain>
    </source>
</reference>
<proteinExistence type="predicted"/>
<sequence>MLKTEEIKQSKALNPMLLLVCMILIIAILSYIIPAGVYDRVIDEKLGKELVDPNSFHYVEKNPITLFGLLMSVTLGIQNAAYIISFLLIIGGMFAILNATGAINTGMANVVRSMKGRELLMIPVCMIVFGCGSAFCANFEEFLAFVPLVLACCYAMGFDSLTAVGIIFCAAASGYAGAITNAFTTGVAQSIAGLPMFSGMGLRIPLFITLITVSIIYVMYHAHKVKKNPESSSVYQNDLEQKKTYKY</sequence>
<evidence type="ECO:0000256" key="3">
    <source>
        <dbReference type="ARBA" id="ARBA00022692"/>
    </source>
</evidence>
<dbReference type="KEGG" id="fnu:FN1409"/>
<dbReference type="InParanoid" id="Q8RDU1"/>
<organism evidence="7">
    <name type="scientific">Fusobacterium nucleatum subsp. nucleatum (strain ATCC 25586 / DSM 15643 / BCRC 10681 / CIP 101130 / JCM 8532 / KCTC 2640 / LMG 13131 / VPI 4355)</name>
    <dbReference type="NCBI Taxonomy" id="190304"/>
    <lineage>
        <taxon>Bacteria</taxon>
        <taxon>Fusobacteriati</taxon>
        <taxon>Fusobacteriota</taxon>
        <taxon>Fusobacteriia</taxon>
        <taxon>Fusobacteriales</taxon>
        <taxon>Fusobacteriaceae</taxon>
        <taxon>Fusobacterium</taxon>
    </lineage>
</organism>
<evidence type="ECO:0000256" key="2">
    <source>
        <dbReference type="ARBA" id="ARBA00022475"/>
    </source>
</evidence>
<feature type="transmembrane region" description="Helical" evidence="6">
    <location>
        <begin position="12"/>
        <end position="33"/>
    </location>
</feature>
<comment type="subcellular location">
    <subcellularLocation>
        <location evidence="1">Cell membrane</location>
        <topology evidence="1">Multi-pass membrane protein</topology>
    </subcellularLocation>
</comment>
<protein>
    <submittedName>
        <fullName evidence="7">Transporter</fullName>
    </submittedName>
</protein>
<feature type="transmembrane region" description="Helical" evidence="6">
    <location>
        <begin position="200"/>
        <end position="220"/>
    </location>
</feature>
<dbReference type="Pfam" id="PF03606">
    <property type="entry name" value="DcuC"/>
    <property type="match status" value="1"/>
</dbReference>
<gene>
    <name evidence="7" type="ordered locus">FN1409</name>
</gene>
<dbReference type="PANTHER" id="PTHR43652:SF2">
    <property type="entry name" value="BASIC AMINO ACID ANTIPORTER YFCC-RELATED"/>
    <property type="match status" value="1"/>
</dbReference>
<dbReference type="AlphaFoldDB" id="Q8RDU1"/>
<evidence type="ECO:0000313" key="7">
    <source>
        <dbReference type="EMBL" id="AAL95602.1"/>
    </source>
</evidence>
<dbReference type="eggNOG" id="COG1288">
    <property type="taxonomic scope" value="Bacteria"/>
</dbReference>
<dbReference type="GO" id="GO:0005886">
    <property type="term" value="C:plasma membrane"/>
    <property type="evidence" value="ECO:0007669"/>
    <property type="project" value="UniProtKB-SubCell"/>
</dbReference>
<name>Q8RDU1_FUSNN</name>
<evidence type="ECO:0000256" key="5">
    <source>
        <dbReference type="ARBA" id="ARBA00023136"/>
    </source>
</evidence>
<evidence type="ECO:0000256" key="6">
    <source>
        <dbReference type="SAM" id="Phobius"/>
    </source>
</evidence>
<dbReference type="InterPro" id="IPR051679">
    <property type="entry name" value="DASS-Related_Transporters"/>
</dbReference>
<dbReference type="EMBL" id="AE009951">
    <property type="protein sequence ID" value="AAL95602.1"/>
    <property type="molecule type" value="Genomic_DNA"/>
</dbReference>
<dbReference type="EnsemblBacteria" id="AAL95602">
    <property type="protein sequence ID" value="AAL95602"/>
    <property type="gene ID" value="FN1409"/>
</dbReference>
<dbReference type="PANTHER" id="PTHR43652">
    <property type="entry name" value="BASIC AMINO ACID ANTIPORTER YFCC-RELATED"/>
    <property type="match status" value="1"/>
</dbReference>
<dbReference type="GeneID" id="79784501"/>
<dbReference type="PaxDb" id="190304-FN1409"/>
<feature type="transmembrane region" description="Helical" evidence="6">
    <location>
        <begin position="145"/>
        <end position="168"/>
    </location>
</feature>
<dbReference type="HOGENOM" id="CLU_035307_1_2_0"/>
<feature type="transmembrane region" description="Helical" evidence="6">
    <location>
        <begin position="119"/>
        <end position="139"/>
    </location>
</feature>
<keyword evidence="3 6" id="KW-0812">Transmembrane</keyword>
<dbReference type="STRING" id="190304.FN1409"/>
<dbReference type="InterPro" id="IPR018385">
    <property type="entry name" value="C4_dicarb_anaerob_car-like"/>
</dbReference>
<evidence type="ECO:0000256" key="1">
    <source>
        <dbReference type="ARBA" id="ARBA00004651"/>
    </source>
</evidence>
<keyword evidence="2" id="KW-1003">Cell membrane</keyword>
<evidence type="ECO:0000256" key="4">
    <source>
        <dbReference type="ARBA" id="ARBA00022989"/>
    </source>
</evidence>
<keyword evidence="4 6" id="KW-1133">Transmembrane helix</keyword>
<dbReference type="RefSeq" id="WP_011017130.1">
    <property type="nucleotide sequence ID" value="NZ_CP028101.1"/>
</dbReference>
<accession>Q8RDU1</accession>